<dbReference type="SMART" id="SM00827">
    <property type="entry name" value="PKS_AT"/>
    <property type="match status" value="1"/>
</dbReference>
<dbReference type="InterPro" id="IPR014043">
    <property type="entry name" value="Acyl_transferase_dom"/>
</dbReference>
<dbReference type="SMART" id="SM00825">
    <property type="entry name" value="PKS_KS"/>
    <property type="match status" value="1"/>
</dbReference>
<dbReference type="Gene3D" id="3.40.47.10">
    <property type="match status" value="1"/>
</dbReference>
<dbReference type="Gene3D" id="3.10.129.110">
    <property type="entry name" value="Polyketide synthase dehydratase"/>
    <property type="match status" value="1"/>
</dbReference>
<keyword evidence="3" id="KW-0808">Transferase</keyword>
<dbReference type="RefSeq" id="WP_168021960.1">
    <property type="nucleotide sequence ID" value="NZ_JAATEP010000100.1"/>
</dbReference>
<comment type="caution">
    <text evidence="8">The sequence shown here is derived from an EMBL/GenBank/DDBJ whole genome shotgun (WGS) entry which is preliminary data.</text>
</comment>
<dbReference type="InterPro" id="IPR018201">
    <property type="entry name" value="Ketoacyl_synth_AS"/>
</dbReference>
<feature type="compositionally biased region" description="Basic and acidic residues" evidence="5">
    <location>
        <begin position="1565"/>
        <end position="1575"/>
    </location>
</feature>
<dbReference type="InterPro" id="IPR049552">
    <property type="entry name" value="PKS_DH_N"/>
</dbReference>
<dbReference type="InterPro" id="IPR049900">
    <property type="entry name" value="PKS_mFAS_DH"/>
</dbReference>
<sequence length="1575" mass="168870">MSVNGFGQEAVAIVGVGCRLPGGLASLDQLWAALQAGHDLVGQVPEERFEARRFVDEAKPRPGKSYTAAGGFLDDIAGFDADYFGISPREAAQIDPQHRLLLEMAAEALDDAGIDPADLAGSTTGAFIGISDRSYALLQSMQPEAANPYTMSGSATSLAANRLSHAFDLRGPSMAIDTACSSSLVALERACAQLCSGGSPVVLAGGVNLLLAPFNYIGFSQASMLSARGRCAAFSAEADGFVRAEGGALVVLKRLTDAVADGDRVHGVLVGWGSNCDGRTPGVARPSAQAQEDLLRQVYARAGVDPAELVYVEAHGTGTPTGDPVECQALGRALGTRRDTTLPIGSVKTNLGHLESASGMAGLLKALLVLRHGRIPANLHSEPLNPEIDFTGLNLAPVTQARQVTMQERAFAGVNSFGFGGANAHVIVAPAPSASPLAAAPGRHSRLPVTVSARSPQALGDAAARLAERLDASTGTDFYSLAFTSCTRRARHPHRLAVLADDPRQAAERLRAAPAAVTVPAHSGGRVAFVFCGNGAQWAGMGADLYAADEVFRQAVERADAALAAHLDWSVAQELTLPPAQWRLSVTEVAQPLLFAVQVGVTEMLAARGIVPAAVVGHSAGEVAAAWAAGALSLQDAAWVMAERCRAQAPTAGSGRMAAVGLPRAEAEQLLSRYPGVEVAGVNTDQDVTLAGPEGQLKRLGDDLSAGEVFFRMLELDYAFHSAAMDPAADLLISGLAGLTSRRPARPLISTVTGEPVGDAELDEDYWWRNLRRPVLFGPAVQRLLADGVDVFAEIGPAAVLGGYLRRLAEQAGRQIPVVATLRRGGAAEQDLDQATTTLIAAGAKIDWSAWFPRPGRVANLPAYPWQRRRHWQGTPQTWARSGGDGHVEHPLLGERMPAATPTWQASVEPALLPWLADHTLAGSAVLPGTAYIEMLLAAGQRVLDGPAELSRLRLIRPLVLDGDTRVQTSVVPQDGTVLITGAQGADGTARHYAQGRIRTPAHPRPEPVDEHELRARCRRLDADELYRSFSRVGLDYGPSFRVLHEVWASEQEVLAGYRHTAADERYTVHPALLDGAFQAVGPLLGDLAGHGDCFVPAFYGAVRLWRTPAARGWVRVRLRDRLADEACVDITVFDEDGTVSVQVLQARLRRFSREHTPLIPSQTVLRAAPHEGRAAPVTPLPEPARLAELAGEDIEMLRRQYNDPRYAEAWNATVEVLLHRFAWAFACLLPRPDAPFTIETLIAAGLLPRHRRLVEVTLPWLAGAGLAEELPQGQWRLVTSRARPDEKTRDLLDEHPAVVAEAGLAARTGRYLPAVLRGERDQHELLSQGGGGELLKQFYDLAPGAQFLHRVARALMRQIVTAWPHDRPLRILEVGAGTGGLSAALVPLLPADRTRYTFTDISPYFFAAARDRFAAYDFIDYRQLDMDADPAEQGFTAGGYDLVVAANALHAAEDLALALRHARDLLAPGGYLLLSEMHDARVMSGYFGTLDSSWRHTDTDVRPATMLLSQEQWPPLLRECGFAEVIQFGHDRRRDGNGLSVIVANRPPADPGPEPDPPPGSRRHAVDPRHRGRR</sequence>
<evidence type="ECO:0000313" key="9">
    <source>
        <dbReference type="Proteomes" id="UP000696294"/>
    </source>
</evidence>
<dbReference type="CDD" id="cd02440">
    <property type="entry name" value="AdoMet_MTases"/>
    <property type="match status" value="1"/>
</dbReference>
<organism evidence="8 9">
    <name type="scientific">Nonomuraea composti</name>
    <dbReference type="NCBI Taxonomy" id="2720023"/>
    <lineage>
        <taxon>Bacteria</taxon>
        <taxon>Bacillati</taxon>
        <taxon>Actinomycetota</taxon>
        <taxon>Actinomycetes</taxon>
        <taxon>Streptosporangiales</taxon>
        <taxon>Streptosporangiaceae</taxon>
        <taxon>Nonomuraea</taxon>
    </lineage>
</organism>
<keyword evidence="9" id="KW-1185">Reference proteome</keyword>
<proteinExistence type="predicted"/>
<keyword evidence="8" id="KW-0012">Acyltransferase</keyword>
<evidence type="ECO:0000256" key="5">
    <source>
        <dbReference type="SAM" id="MobiDB-lite"/>
    </source>
</evidence>
<dbReference type="Gene3D" id="3.30.70.3290">
    <property type="match status" value="1"/>
</dbReference>
<dbReference type="InterPro" id="IPR049551">
    <property type="entry name" value="PKS_DH_C"/>
</dbReference>
<dbReference type="SUPFAM" id="SSF53335">
    <property type="entry name" value="S-adenosyl-L-methionine-dependent methyltransferases"/>
    <property type="match status" value="1"/>
</dbReference>
<dbReference type="GO" id="GO:0016746">
    <property type="term" value="F:acyltransferase activity"/>
    <property type="evidence" value="ECO:0007669"/>
    <property type="project" value="UniProtKB-KW"/>
</dbReference>
<dbReference type="InterPro" id="IPR014031">
    <property type="entry name" value="Ketoacyl_synth_C"/>
</dbReference>
<dbReference type="CDD" id="cd00833">
    <property type="entry name" value="PKS"/>
    <property type="match status" value="1"/>
</dbReference>
<dbReference type="InterPro" id="IPR013217">
    <property type="entry name" value="Methyltransf_12"/>
</dbReference>
<dbReference type="SUPFAM" id="SSF55048">
    <property type="entry name" value="Probable ACP-binding domain of malonyl-CoA ACP transacylase"/>
    <property type="match status" value="1"/>
</dbReference>
<evidence type="ECO:0000256" key="4">
    <source>
        <dbReference type="PROSITE-ProRule" id="PRU01363"/>
    </source>
</evidence>
<feature type="region of interest" description="N-terminal hotdog fold" evidence="4">
    <location>
        <begin position="890"/>
        <end position="1005"/>
    </location>
</feature>
<feature type="region of interest" description="C-terminal hotdog fold" evidence="4">
    <location>
        <begin position="1016"/>
        <end position="1158"/>
    </location>
</feature>
<dbReference type="PANTHER" id="PTHR43775">
    <property type="entry name" value="FATTY ACID SYNTHASE"/>
    <property type="match status" value="1"/>
</dbReference>
<name>A0ABX1BLN5_9ACTN</name>
<dbReference type="PROSITE" id="PS52019">
    <property type="entry name" value="PKS_MFAS_DH"/>
    <property type="match status" value="1"/>
</dbReference>
<dbReference type="Gene3D" id="3.40.50.150">
    <property type="entry name" value="Vaccinia Virus protein VP39"/>
    <property type="match status" value="1"/>
</dbReference>
<dbReference type="Pfam" id="PF21089">
    <property type="entry name" value="PKS_DH_N"/>
    <property type="match status" value="1"/>
</dbReference>
<evidence type="ECO:0000256" key="3">
    <source>
        <dbReference type="ARBA" id="ARBA00022679"/>
    </source>
</evidence>
<dbReference type="InterPro" id="IPR042104">
    <property type="entry name" value="PKS_dehydratase_sf"/>
</dbReference>
<dbReference type="InterPro" id="IPR032821">
    <property type="entry name" value="PKS_assoc"/>
</dbReference>
<dbReference type="InterPro" id="IPR014030">
    <property type="entry name" value="Ketoacyl_synth_N"/>
</dbReference>
<feature type="compositionally biased region" description="Pro residues" evidence="5">
    <location>
        <begin position="1549"/>
        <end position="1561"/>
    </location>
</feature>
<feature type="region of interest" description="Disordered" evidence="5">
    <location>
        <begin position="1542"/>
        <end position="1575"/>
    </location>
</feature>
<dbReference type="EMBL" id="JAATEP010000100">
    <property type="protein sequence ID" value="NJP98651.1"/>
    <property type="molecule type" value="Genomic_DNA"/>
</dbReference>
<dbReference type="Pfam" id="PF14765">
    <property type="entry name" value="PS-DH"/>
    <property type="match status" value="1"/>
</dbReference>
<gene>
    <name evidence="8" type="ORF">HCN51_56115</name>
</gene>
<accession>A0ABX1BLN5</accession>
<dbReference type="Gene3D" id="3.40.366.10">
    <property type="entry name" value="Malonyl-Coenzyme A Acyl Carrier Protein, domain 2"/>
    <property type="match status" value="1"/>
</dbReference>
<dbReference type="PANTHER" id="PTHR43775:SF37">
    <property type="entry name" value="SI:DKEY-61P9.11"/>
    <property type="match status" value="1"/>
</dbReference>
<dbReference type="Pfam" id="PF00698">
    <property type="entry name" value="Acyl_transf_1"/>
    <property type="match status" value="1"/>
</dbReference>
<dbReference type="Pfam" id="PF02801">
    <property type="entry name" value="Ketoacyl-synt_C"/>
    <property type="match status" value="1"/>
</dbReference>
<dbReference type="Pfam" id="PF08242">
    <property type="entry name" value="Methyltransf_12"/>
    <property type="match status" value="1"/>
</dbReference>
<dbReference type="SUPFAM" id="SSF52151">
    <property type="entry name" value="FabD/lysophospholipase-like"/>
    <property type="match status" value="1"/>
</dbReference>
<keyword evidence="1" id="KW-0596">Phosphopantetheine</keyword>
<protein>
    <submittedName>
        <fullName evidence="8">Acyltransferase domain-containing protein</fullName>
    </submittedName>
</protein>
<dbReference type="InterPro" id="IPR001227">
    <property type="entry name" value="Ac_transferase_dom_sf"/>
</dbReference>
<feature type="domain" description="Ketosynthase family 3 (KS3)" evidence="6">
    <location>
        <begin position="8"/>
        <end position="430"/>
    </location>
</feature>
<dbReference type="Proteomes" id="UP000696294">
    <property type="component" value="Unassembled WGS sequence"/>
</dbReference>
<evidence type="ECO:0000256" key="2">
    <source>
        <dbReference type="ARBA" id="ARBA00022553"/>
    </source>
</evidence>
<feature type="active site" description="Proton acceptor; for dehydratase activity" evidence="4">
    <location>
        <position position="919"/>
    </location>
</feature>
<evidence type="ECO:0000256" key="1">
    <source>
        <dbReference type="ARBA" id="ARBA00022450"/>
    </source>
</evidence>
<dbReference type="InterPro" id="IPR020841">
    <property type="entry name" value="PKS_Beta-ketoAc_synthase_dom"/>
</dbReference>
<evidence type="ECO:0000259" key="7">
    <source>
        <dbReference type="PROSITE" id="PS52019"/>
    </source>
</evidence>
<dbReference type="PROSITE" id="PS52004">
    <property type="entry name" value="KS3_2"/>
    <property type="match status" value="1"/>
</dbReference>
<evidence type="ECO:0000259" key="6">
    <source>
        <dbReference type="PROSITE" id="PS52004"/>
    </source>
</evidence>
<dbReference type="InterPro" id="IPR050091">
    <property type="entry name" value="PKS_NRPS_Biosynth_Enz"/>
</dbReference>
<dbReference type="Pfam" id="PF00109">
    <property type="entry name" value="ketoacyl-synt"/>
    <property type="match status" value="1"/>
</dbReference>
<dbReference type="SMART" id="SM00826">
    <property type="entry name" value="PKS_DH"/>
    <property type="match status" value="1"/>
</dbReference>
<dbReference type="Pfam" id="PF16197">
    <property type="entry name" value="KAsynt_C_assoc"/>
    <property type="match status" value="1"/>
</dbReference>
<dbReference type="InterPro" id="IPR016036">
    <property type="entry name" value="Malonyl_transacylase_ACP-bd"/>
</dbReference>
<dbReference type="InterPro" id="IPR029063">
    <property type="entry name" value="SAM-dependent_MTases_sf"/>
</dbReference>
<dbReference type="PROSITE" id="PS00606">
    <property type="entry name" value="KS3_1"/>
    <property type="match status" value="1"/>
</dbReference>
<dbReference type="InterPro" id="IPR020807">
    <property type="entry name" value="PKS_DH"/>
</dbReference>
<feature type="domain" description="PKS/mFAS DH" evidence="7">
    <location>
        <begin position="890"/>
        <end position="1158"/>
    </location>
</feature>
<keyword evidence="2" id="KW-0597">Phosphoprotein</keyword>
<feature type="active site" description="Proton donor; for dehydratase activity" evidence="4">
    <location>
        <position position="1075"/>
    </location>
</feature>
<evidence type="ECO:0000313" key="8">
    <source>
        <dbReference type="EMBL" id="NJP98651.1"/>
    </source>
</evidence>
<reference evidence="8 9" key="1">
    <citation type="submission" date="2020-03" db="EMBL/GenBank/DDBJ databases">
        <title>WGS of actinomycetes isolated from Thailand.</title>
        <authorList>
            <person name="Thawai C."/>
        </authorList>
    </citation>
    <scope>NUCLEOTIDE SEQUENCE [LARGE SCALE GENOMIC DNA]</scope>
    <source>
        <strain evidence="8 9">FMUSA5-5</strain>
    </source>
</reference>
<dbReference type="SUPFAM" id="SSF53901">
    <property type="entry name" value="Thiolase-like"/>
    <property type="match status" value="1"/>
</dbReference>
<dbReference type="InterPro" id="IPR016039">
    <property type="entry name" value="Thiolase-like"/>
</dbReference>
<dbReference type="InterPro" id="IPR016035">
    <property type="entry name" value="Acyl_Trfase/lysoPLipase"/>
</dbReference>